<keyword evidence="6 11" id="KW-0812">Transmembrane</keyword>
<dbReference type="CDD" id="cd06261">
    <property type="entry name" value="TM_PBP2"/>
    <property type="match status" value="1"/>
</dbReference>
<evidence type="ECO:0000256" key="2">
    <source>
        <dbReference type="ARBA" id="ARBA00007069"/>
    </source>
</evidence>
<dbReference type="Gene3D" id="1.10.3720.10">
    <property type="entry name" value="MetI-like"/>
    <property type="match status" value="1"/>
</dbReference>
<feature type="transmembrane region" description="Helical" evidence="11">
    <location>
        <begin position="183"/>
        <end position="202"/>
    </location>
</feature>
<feature type="transmembrane region" description="Helical" evidence="11">
    <location>
        <begin position="106"/>
        <end position="129"/>
    </location>
</feature>
<dbReference type="Pfam" id="PF00528">
    <property type="entry name" value="BPD_transp_1"/>
    <property type="match status" value="1"/>
</dbReference>
<keyword evidence="4" id="KW-1003">Cell membrane</keyword>
<dbReference type="AlphaFoldDB" id="A0A4V2RJM3"/>
<keyword evidence="3 11" id="KW-0813">Transport</keyword>
<feature type="transmembrane region" description="Helical" evidence="11">
    <location>
        <begin position="135"/>
        <end position="154"/>
    </location>
</feature>
<evidence type="ECO:0000259" key="12">
    <source>
        <dbReference type="PROSITE" id="PS50928"/>
    </source>
</evidence>
<evidence type="ECO:0000256" key="9">
    <source>
        <dbReference type="ARBA" id="ARBA00037216"/>
    </source>
</evidence>
<dbReference type="SUPFAM" id="SSF161098">
    <property type="entry name" value="MetI-like"/>
    <property type="match status" value="1"/>
</dbReference>
<name>A0A4V2RJM3_SHIGR</name>
<feature type="transmembrane region" description="Helical" evidence="11">
    <location>
        <begin position="239"/>
        <end position="260"/>
    </location>
</feature>
<evidence type="ECO:0000256" key="5">
    <source>
        <dbReference type="ARBA" id="ARBA00022519"/>
    </source>
</evidence>
<feature type="transmembrane region" description="Helical" evidence="11">
    <location>
        <begin position="12"/>
        <end position="36"/>
    </location>
</feature>
<dbReference type="InterPro" id="IPR035906">
    <property type="entry name" value="MetI-like_sf"/>
</dbReference>
<evidence type="ECO:0000313" key="14">
    <source>
        <dbReference type="Proteomes" id="UP000295351"/>
    </source>
</evidence>
<dbReference type="EMBL" id="SLVX01000001">
    <property type="protein sequence ID" value="TCN48770.1"/>
    <property type="molecule type" value="Genomic_DNA"/>
</dbReference>
<sequence>MSISHDVKRYPGLRPLTAVFFLYLYAPLAVIVVYSFNANRVAGVWTGFSLKWYGSALDNAALVNALKTSLTVAAIATAVSTLIALSAALAIIRGKNLRFRKLSETIVNLPLLLPEIVLAVATLILFSLLDIQNGMLRLVVAHAAFCTPFAFLPIRARLQGMSLDLEEASADLYADRWTTFRRVTLPLIFPGVFSGAMLAFLISMDDFITSNLLATGGSTTLPVYIFSLIRAGTSPELNAIATLLILASLVLATVALLVAARGAREDAEP</sequence>
<proteinExistence type="inferred from homology"/>
<comment type="subcellular location">
    <subcellularLocation>
        <location evidence="1">Cell inner membrane</location>
        <topology evidence="1">Multi-pass membrane protein</topology>
    </subcellularLocation>
    <subcellularLocation>
        <location evidence="11">Cell membrane</location>
        <topology evidence="11">Multi-pass membrane protein</topology>
    </subcellularLocation>
</comment>
<keyword evidence="5" id="KW-0997">Cell inner membrane</keyword>
<organism evidence="13 14">
    <name type="scientific">Shinella granuli</name>
    <dbReference type="NCBI Taxonomy" id="323621"/>
    <lineage>
        <taxon>Bacteria</taxon>
        <taxon>Pseudomonadati</taxon>
        <taxon>Pseudomonadota</taxon>
        <taxon>Alphaproteobacteria</taxon>
        <taxon>Hyphomicrobiales</taxon>
        <taxon>Rhizobiaceae</taxon>
        <taxon>Shinella</taxon>
    </lineage>
</organism>
<protein>
    <recommendedName>
        <fullName evidence="10">Spermidine/putrescine transport system permease protein PotC</fullName>
    </recommendedName>
</protein>
<evidence type="ECO:0000256" key="3">
    <source>
        <dbReference type="ARBA" id="ARBA00022448"/>
    </source>
</evidence>
<dbReference type="GO" id="GO:0005886">
    <property type="term" value="C:plasma membrane"/>
    <property type="evidence" value="ECO:0007669"/>
    <property type="project" value="UniProtKB-SubCell"/>
</dbReference>
<accession>A0A4V2RJM3</accession>
<feature type="domain" description="ABC transmembrane type-1" evidence="12">
    <location>
        <begin position="66"/>
        <end position="255"/>
    </location>
</feature>
<evidence type="ECO:0000256" key="4">
    <source>
        <dbReference type="ARBA" id="ARBA00022475"/>
    </source>
</evidence>
<evidence type="ECO:0000313" key="13">
    <source>
        <dbReference type="EMBL" id="TCN48770.1"/>
    </source>
</evidence>
<comment type="function">
    <text evidence="9">Required for the activity of the bacterial periplasmic transport system of putrescine and spermidine.</text>
</comment>
<evidence type="ECO:0000256" key="10">
    <source>
        <dbReference type="ARBA" id="ARBA00039580"/>
    </source>
</evidence>
<evidence type="ECO:0000256" key="11">
    <source>
        <dbReference type="RuleBase" id="RU363032"/>
    </source>
</evidence>
<dbReference type="PANTHER" id="PTHR43848:SF5">
    <property type="entry name" value="SPERMIDINE_PUTRESCINE TRANSPORT SYSTEM PERMEASE PROTEIN POTC"/>
    <property type="match status" value="1"/>
</dbReference>
<feature type="transmembrane region" description="Helical" evidence="11">
    <location>
        <begin position="72"/>
        <end position="94"/>
    </location>
</feature>
<dbReference type="InterPro" id="IPR000515">
    <property type="entry name" value="MetI-like"/>
</dbReference>
<comment type="similarity">
    <text evidence="2">Belongs to the binding-protein-dependent transport system permease family. CysTW subfamily.</text>
</comment>
<gene>
    <name evidence="13" type="ORF">EV665_101509</name>
</gene>
<evidence type="ECO:0000256" key="6">
    <source>
        <dbReference type="ARBA" id="ARBA00022692"/>
    </source>
</evidence>
<comment type="caution">
    <text evidence="13">The sequence shown here is derived from an EMBL/GenBank/DDBJ whole genome shotgun (WGS) entry which is preliminary data.</text>
</comment>
<reference evidence="13 14" key="1">
    <citation type="submission" date="2019-03" db="EMBL/GenBank/DDBJ databases">
        <title>Genomic Encyclopedia of Type Strains, Phase IV (KMG-IV): sequencing the most valuable type-strain genomes for metagenomic binning, comparative biology and taxonomic classification.</title>
        <authorList>
            <person name="Goeker M."/>
        </authorList>
    </citation>
    <scope>NUCLEOTIDE SEQUENCE [LARGE SCALE GENOMIC DNA]</scope>
    <source>
        <strain evidence="13 14">DSM 18401</strain>
    </source>
</reference>
<keyword evidence="14" id="KW-1185">Reference proteome</keyword>
<dbReference type="PANTHER" id="PTHR43848">
    <property type="entry name" value="PUTRESCINE TRANSPORT SYSTEM PERMEASE PROTEIN POTI"/>
    <property type="match status" value="1"/>
</dbReference>
<dbReference type="RefSeq" id="WP_133032961.1">
    <property type="nucleotide sequence ID" value="NZ_BAABEI010000012.1"/>
</dbReference>
<keyword evidence="7 11" id="KW-1133">Transmembrane helix</keyword>
<dbReference type="InterPro" id="IPR051789">
    <property type="entry name" value="Bact_Polyamine_Transport"/>
</dbReference>
<dbReference type="Proteomes" id="UP000295351">
    <property type="component" value="Unassembled WGS sequence"/>
</dbReference>
<dbReference type="GO" id="GO:0055085">
    <property type="term" value="P:transmembrane transport"/>
    <property type="evidence" value="ECO:0007669"/>
    <property type="project" value="InterPro"/>
</dbReference>
<keyword evidence="8 11" id="KW-0472">Membrane</keyword>
<dbReference type="PROSITE" id="PS50928">
    <property type="entry name" value="ABC_TM1"/>
    <property type="match status" value="1"/>
</dbReference>
<evidence type="ECO:0000256" key="7">
    <source>
        <dbReference type="ARBA" id="ARBA00022989"/>
    </source>
</evidence>
<evidence type="ECO:0000256" key="8">
    <source>
        <dbReference type="ARBA" id="ARBA00023136"/>
    </source>
</evidence>
<feature type="transmembrane region" description="Helical" evidence="11">
    <location>
        <begin position="208"/>
        <end position="227"/>
    </location>
</feature>
<evidence type="ECO:0000256" key="1">
    <source>
        <dbReference type="ARBA" id="ARBA00004429"/>
    </source>
</evidence>